<reference evidence="3 4" key="1">
    <citation type="submission" date="2020-04" db="EMBL/GenBank/DDBJ databases">
        <title>Perkinsus olseni comparative genomics.</title>
        <authorList>
            <person name="Bogema D.R."/>
        </authorList>
    </citation>
    <scope>NUCLEOTIDE SEQUENCE [LARGE SCALE GENOMIC DNA]</scope>
    <source>
        <strain evidence="3">ATCC PRA-179</strain>
    </source>
</reference>
<protein>
    <submittedName>
        <fullName evidence="3">Uncharacterized protein</fullName>
    </submittedName>
</protein>
<sequence length="208" mass="23020">MEFPSEFNNFAPAVARNRCPEEVPHRVALLRDINDRLTRQLAAHRLSSQGHLHRPHASGRRLLRGQSPFGRPTPPSIAVRPATANALGVGHGERTDLSLPAIKMIRPSSQGYGPSTPHHQHAGGMSATSTSAAEGMVSLIESKEAELRRLEQSLARLRAENAELLRRKHERDEATAVKRAAASLMREHTTLLDEWSGRIAEFLFNTVR</sequence>
<evidence type="ECO:0000256" key="1">
    <source>
        <dbReference type="SAM" id="Coils"/>
    </source>
</evidence>
<dbReference type="AlphaFoldDB" id="A0A7J6LXU2"/>
<evidence type="ECO:0000313" key="4">
    <source>
        <dbReference type="Proteomes" id="UP000570595"/>
    </source>
</evidence>
<feature type="compositionally biased region" description="Basic residues" evidence="2">
    <location>
        <begin position="51"/>
        <end position="63"/>
    </location>
</feature>
<dbReference type="EMBL" id="JABAHT010000125">
    <property type="protein sequence ID" value="KAF4664103.1"/>
    <property type="molecule type" value="Genomic_DNA"/>
</dbReference>
<keyword evidence="1" id="KW-0175">Coiled coil</keyword>
<gene>
    <name evidence="3" type="ORF">FOZ61_001095</name>
</gene>
<feature type="coiled-coil region" evidence="1">
    <location>
        <begin position="133"/>
        <end position="174"/>
    </location>
</feature>
<evidence type="ECO:0000256" key="2">
    <source>
        <dbReference type="SAM" id="MobiDB-lite"/>
    </source>
</evidence>
<evidence type="ECO:0000313" key="3">
    <source>
        <dbReference type="EMBL" id="KAF4664103.1"/>
    </source>
</evidence>
<name>A0A7J6LXU2_PEROL</name>
<dbReference type="Proteomes" id="UP000570595">
    <property type="component" value="Unassembled WGS sequence"/>
</dbReference>
<organism evidence="3 4">
    <name type="scientific">Perkinsus olseni</name>
    <name type="common">Perkinsus atlanticus</name>
    <dbReference type="NCBI Taxonomy" id="32597"/>
    <lineage>
        <taxon>Eukaryota</taxon>
        <taxon>Sar</taxon>
        <taxon>Alveolata</taxon>
        <taxon>Perkinsozoa</taxon>
        <taxon>Perkinsea</taxon>
        <taxon>Perkinsida</taxon>
        <taxon>Perkinsidae</taxon>
        <taxon>Perkinsus</taxon>
    </lineage>
</organism>
<accession>A0A7J6LXU2</accession>
<comment type="caution">
    <text evidence="3">The sequence shown here is derived from an EMBL/GenBank/DDBJ whole genome shotgun (WGS) entry which is preliminary data.</text>
</comment>
<proteinExistence type="predicted"/>
<feature type="region of interest" description="Disordered" evidence="2">
    <location>
        <begin position="45"/>
        <end position="79"/>
    </location>
</feature>
<feature type="region of interest" description="Disordered" evidence="2">
    <location>
        <begin position="107"/>
        <end position="130"/>
    </location>
</feature>
<dbReference type="OrthoDB" id="10426132at2759"/>